<feature type="region of interest" description="Disordered" evidence="1">
    <location>
        <begin position="1"/>
        <end position="74"/>
    </location>
</feature>
<evidence type="ECO:0000256" key="1">
    <source>
        <dbReference type="SAM" id="MobiDB-lite"/>
    </source>
</evidence>
<accession>A0A167GJ63</accession>
<keyword evidence="3" id="KW-1185">Reference proteome</keyword>
<reference evidence="2 3" key="1">
    <citation type="journal article" date="2016" name="Genome Biol. Evol.">
        <title>Divergent and convergent evolution of fungal pathogenicity.</title>
        <authorList>
            <person name="Shang Y."/>
            <person name="Xiao G."/>
            <person name="Zheng P."/>
            <person name="Cen K."/>
            <person name="Zhan S."/>
            <person name="Wang C."/>
        </authorList>
    </citation>
    <scope>NUCLEOTIDE SEQUENCE [LARGE SCALE GENOMIC DNA]</scope>
    <source>
        <strain evidence="2 3">RCEF 3172</strain>
    </source>
</reference>
<proteinExistence type="predicted"/>
<dbReference type="AlphaFoldDB" id="A0A167GJ63"/>
<protein>
    <submittedName>
        <fullName evidence="2">Uncharacterized protein</fullName>
    </submittedName>
</protein>
<evidence type="ECO:0000313" key="3">
    <source>
        <dbReference type="Proteomes" id="UP000076863"/>
    </source>
</evidence>
<feature type="region of interest" description="Disordered" evidence="1">
    <location>
        <begin position="86"/>
        <end position="145"/>
    </location>
</feature>
<feature type="compositionally biased region" description="Polar residues" evidence="1">
    <location>
        <begin position="107"/>
        <end position="119"/>
    </location>
</feature>
<dbReference type="EMBL" id="AZHA01000007">
    <property type="protein sequence ID" value="OAA46697.1"/>
    <property type="molecule type" value="Genomic_DNA"/>
</dbReference>
<evidence type="ECO:0000313" key="2">
    <source>
        <dbReference type="EMBL" id="OAA46697.1"/>
    </source>
</evidence>
<gene>
    <name evidence="2" type="ORF">BBO_03252</name>
</gene>
<sequence length="160" mass="17634">MDPSSKPEETPLDEPADTPADVPDYTQSPSSQAQDEPRVIVEHLVSTSNQPQTPQELPSPGDLPSPENLPTPSYTFDIQSALAAERLSPVAEDEEEDLYTDDRESFKTASESGRQSSSPERVIESMAPRRPRPPKPIWQSAKRSRSAGGLLEYIFVKNSN</sequence>
<name>A0A167GJ63_9HYPO</name>
<feature type="compositionally biased region" description="Polar residues" evidence="1">
    <location>
        <begin position="45"/>
        <end position="56"/>
    </location>
</feature>
<organism evidence="2 3">
    <name type="scientific">Beauveria brongniartii RCEF 3172</name>
    <dbReference type="NCBI Taxonomy" id="1081107"/>
    <lineage>
        <taxon>Eukaryota</taxon>
        <taxon>Fungi</taxon>
        <taxon>Dikarya</taxon>
        <taxon>Ascomycota</taxon>
        <taxon>Pezizomycotina</taxon>
        <taxon>Sordariomycetes</taxon>
        <taxon>Hypocreomycetidae</taxon>
        <taxon>Hypocreales</taxon>
        <taxon>Cordycipitaceae</taxon>
        <taxon>Beauveria</taxon>
        <taxon>Beauveria brongniartii</taxon>
    </lineage>
</organism>
<comment type="caution">
    <text evidence="2">The sequence shown here is derived from an EMBL/GenBank/DDBJ whole genome shotgun (WGS) entry which is preliminary data.</text>
</comment>
<feature type="compositionally biased region" description="Polar residues" evidence="1">
    <location>
        <begin position="25"/>
        <end position="34"/>
    </location>
</feature>
<dbReference type="Proteomes" id="UP000076863">
    <property type="component" value="Unassembled WGS sequence"/>
</dbReference>